<evidence type="ECO:0000259" key="4">
    <source>
        <dbReference type="Pfam" id="PF00456"/>
    </source>
</evidence>
<comment type="caution">
    <text evidence="5">The sequence shown here is derived from an EMBL/GenBank/DDBJ whole genome shotgun (WGS) entry which is preliminary data.</text>
</comment>
<comment type="cofactor">
    <cofactor evidence="1">
        <name>thiamine diphosphate</name>
        <dbReference type="ChEBI" id="CHEBI:58937"/>
    </cofactor>
</comment>
<dbReference type="Pfam" id="PF00456">
    <property type="entry name" value="Transketolase_N"/>
    <property type="match status" value="1"/>
</dbReference>
<dbReference type="InterPro" id="IPR005474">
    <property type="entry name" value="Transketolase_N"/>
</dbReference>
<dbReference type="Gene3D" id="3.40.50.970">
    <property type="match status" value="1"/>
</dbReference>
<dbReference type="AlphaFoldDB" id="A0A7C4R6P6"/>
<proteinExistence type="inferred from homology"/>
<keyword evidence="3" id="KW-0786">Thiamine pyrophosphate</keyword>
<gene>
    <name evidence="5" type="ORF">ENT43_04145</name>
</gene>
<comment type="similarity">
    <text evidence="2">Belongs to the transketolase family.</text>
</comment>
<accession>A0A7C4R6P6</accession>
<reference evidence="5" key="1">
    <citation type="journal article" date="2020" name="mSystems">
        <title>Genome- and Community-Level Interaction Insights into Carbon Utilization and Element Cycling Functions of Hydrothermarchaeota in Hydrothermal Sediment.</title>
        <authorList>
            <person name="Zhou Z."/>
            <person name="Liu Y."/>
            <person name="Xu W."/>
            <person name="Pan J."/>
            <person name="Luo Z.H."/>
            <person name="Li M."/>
        </authorList>
    </citation>
    <scope>NUCLEOTIDE SEQUENCE [LARGE SCALE GENOMIC DNA]</scope>
    <source>
        <strain evidence="5">SpSt-579</strain>
    </source>
</reference>
<organism evidence="5">
    <name type="scientific">candidate division CPR3 bacterium</name>
    <dbReference type="NCBI Taxonomy" id="2268181"/>
    <lineage>
        <taxon>Bacteria</taxon>
        <taxon>Bacteria division CPR3</taxon>
    </lineage>
</organism>
<evidence type="ECO:0000256" key="3">
    <source>
        <dbReference type="ARBA" id="ARBA00023052"/>
    </source>
</evidence>
<dbReference type="PANTHER" id="PTHR47514">
    <property type="entry name" value="TRANSKETOLASE N-TERMINAL SECTION-RELATED"/>
    <property type="match status" value="1"/>
</dbReference>
<evidence type="ECO:0000313" key="5">
    <source>
        <dbReference type="EMBL" id="HGT71423.1"/>
    </source>
</evidence>
<sequence length="272" mass="30220">MTKNIIENLEFEARRVRRDLTTMLYISGSGHWGGSLGMADVFTVLFFGGVLKYNSKKADLKERDRFILSNGHIAPVYYTCLEHAGFFGDKKAQLRKIGSPLQGHPSHLHLQAVETSTGPLGQGVGVAVGKAIALKMKKINSRVFCITSDGEYQEGSTIEAIRSAAKYCLDNLVFVLDRNHLQISGTTEEVSHLGNIALQYRDLGWEVFEVNGHDIPKLLKVFNSINSKNKKPKLVIAKTTMGKGVRFIENDHHYHGKVPSGSEYEKAMEILS</sequence>
<dbReference type="EMBL" id="DSYQ01000027">
    <property type="protein sequence ID" value="HGT71423.1"/>
    <property type="molecule type" value="Genomic_DNA"/>
</dbReference>
<dbReference type="SUPFAM" id="SSF52518">
    <property type="entry name" value="Thiamin diphosphate-binding fold (THDP-binding)"/>
    <property type="match status" value="1"/>
</dbReference>
<protein>
    <submittedName>
        <fullName evidence="5">Transketolase</fullName>
    </submittedName>
</protein>
<dbReference type="PANTHER" id="PTHR47514:SF1">
    <property type="entry name" value="TRANSKETOLASE N-TERMINAL SECTION-RELATED"/>
    <property type="match status" value="1"/>
</dbReference>
<dbReference type="CDD" id="cd02012">
    <property type="entry name" value="TPP_TK"/>
    <property type="match status" value="1"/>
</dbReference>
<name>A0A7C4R6P6_UNCC3</name>
<evidence type="ECO:0000256" key="2">
    <source>
        <dbReference type="ARBA" id="ARBA00007131"/>
    </source>
</evidence>
<dbReference type="InterPro" id="IPR029061">
    <property type="entry name" value="THDP-binding"/>
</dbReference>
<feature type="domain" description="Transketolase N-terminal" evidence="4">
    <location>
        <begin position="27"/>
        <end position="257"/>
    </location>
</feature>
<evidence type="ECO:0000256" key="1">
    <source>
        <dbReference type="ARBA" id="ARBA00001964"/>
    </source>
</evidence>